<dbReference type="PANTHER" id="PTHR30349:SF41">
    <property type="entry name" value="INTEGRASE_RECOMBINASE PROTEIN MJ0367-RELATED"/>
    <property type="match status" value="1"/>
</dbReference>
<name>A0A388TH41_9BACT</name>
<proteinExistence type="inferred from homology"/>
<evidence type="ECO:0000313" key="6">
    <source>
        <dbReference type="EMBL" id="GBR75992.1"/>
    </source>
</evidence>
<comment type="caution">
    <text evidence="6">The sequence shown here is derived from an EMBL/GenBank/DDBJ whole genome shotgun (WGS) entry which is preliminary data.</text>
</comment>
<dbReference type="InterPro" id="IPR011010">
    <property type="entry name" value="DNA_brk_join_enz"/>
</dbReference>
<dbReference type="InterPro" id="IPR002104">
    <property type="entry name" value="Integrase_catalytic"/>
</dbReference>
<comment type="similarity">
    <text evidence="1">Belongs to the 'phage' integrase family.</text>
</comment>
<feature type="region of interest" description="Disordered" evidence="4">
    <location>
        <begin position="432"/>
        <end position="451"/>
    </location>
</feature>
<evidence type="ECO:0000256" key="3">
    <source>
        <dbReference type="ARBA" id="ARBA00023172"/>
    </source>
</evidence>
<dbReference type="GO" id="GO:0015074">
    <property type="term" value="P:DNA integration"/>
    <property type="evidence" value="ECO:0007669"/>
    <property type="project" value="InterPro"/>
</dbReference>
<dbReference type="Gene3D" id="1.10.443.10">
    <property type="entry name" value="Intergrase catalytic core"/>
    <property type="match status" value="1"/>
</dbReference>
<keyword evidence="2" id="KW-0238">DNA-binding</keyword>
<evidence type="ECO:0000256" key="4">
    <source>
        <dbReference type="SAM" id="MobiDB-lite"/>
    </source>
</evidence>
<dbReference type="SUPFAM" id="SSF56349">
    <property type="entry name" value="DNA breaking-rejoining enzymes"/>
    <property type="match status" value="1"/>
</dbReference>
<evidence type="ECO:0000313" key="7">
    <source>
        <dbReference type="Proteomes" id="UP000275925"/>
    </source>
</evidence>
<dbReference type="InterPro" id="IPR050090">
    <property type="entry name" value="Tyrosine_recombinase_XerCD"/>
</dbReference>
<protein>
    <submittedName>
        <fullName evidence="6">Integrase</fullName>
    </submittedName>
</protein>
<feature type="domain" description="Tyr recombinase" evidence="5">
    <location>
        <begin position="223"/>
        <end position="418"/>
    </location>
</feature>
<dbReference type="CDD" id="cd00397">
    <property type="entry name" value="DNA_BRE_C"/>
    <property type="match status" value="1"/>
</dbReference>
<keyword evidence="7" id="KW-1185">Reference proteome</keyword>
<evidence type="ECO:0000256" key="1">
    <source>
        <dbReference type="ARBA" id="ARBA00008857"/>
    </source>
</evidence>
<dbReference type="PROSITE" id="PS51898">
    <property type="entry name" value="TYR_RECOMBINASE"/>
    <property type="match status" value="1"/>
</dbReference>
<dbReference type="PANTHER" id="PTHR30349">
    <property type="entry name" value="PHAGE INTEGRASE-RELATED"/>
    <property type="match status" value="1"/>
</dbReference>
<dbReference type="AlphaFoldDB" id="A0A388TH41"/>
<dbReference type="Pfam" id="PF00589">
    <property type="entry name" value="Phage_integrase"/>
    <property type="match status" value="1"/>
</dbReference>
<keyword evidence="3" id="KW-0233">DNA recombination</keyword>
<evidence type="ECO:0000256" key="2">
    <source>
        <dbReference type="ARBA" id="ARBA00023125"/>
    </source>
</evidence>
<dbReference type="InterPro" id="IPR013762">
    <property type="entry name" value="Integrase-like_cat_sf"/>
</dbReference>
<dbReference type="InterPro" id="IPR010998">
    <property type="entry name" value="Integrase_recombinase_N"/>
</dbReference>
<dbReference type="Proteomes" id="UP000275925">
    <property type="component" value="Unassembled WGS sequence"/>
</dbReference>
<dbReference type="Gene3D" id="1.10.150.130">
    <property type="match status" value="1"/>
</dbReference>
<dbReference type="GO" id="GO:0006310">
    <property type="term" value="P:DNA recombination"/>
    <property type="evidence" value="ECO:0007669"/>
    <property type="project" value="UniProtKB-KW"/>
</dbReference>
<dbReference type="GO" id="GO:0003677">
    <property type="term" value="F:DNA binding"/>
    <property type="evidence" value="ECO:0007669"/>
    <property type="project" value="UniProtKB-KW"/>
</dbReference>
<reference evidence="6 7" key="1">
    <citation type="journal article" date="2019" name="ISME J.">
        <title>Genome analyses of uncultured TG2/ZB3 bacteria in 'Margulisbacteria' specifically attached to ectosymbiotic spirochetes of protists in the termite gut.</title>
        <authorList>
            <person name="Utami Y.D."/>
            <person name="Kuwahara H."/>
            <person name="Igai K."/>
            <person name="Murakami T."/>
            <person name="Sugaya K."/>
            <person name="Morikawa T."/>
            <person name="Nagura Y."/>
            <person name="Yuki M."/>
            <person name="Deevong P."/>
            <person name="Inoue T."/>
            <person name="Kihara K."/>
            <person name="Lo N."/>
            <person name="Yamada A."/>
            <person name="Ohkuma M."/>
            <person name="Hongoh Y."/>
        </authorList>
    </citation>
    <scope>NUCLEOTIDE SEQUENCE [LARGE SCALE GENOMIC DNA]</scope>
    <source>
        <strain evidence="6">NkOx7-02</strain>
    </source>
</reference>
<accession>A0A388TH41</accession>
<evidence type="ECO:0000259" key="5">
    <source>
        <dbReference type="PROSITE" id="PS51898"/>
    </source>
</evidence>
<sequence>MPREKKPFCIFKRGDRPCFYVKYKDRLGRYLPPITTGQTSELEAQKTAWAWYRDGIPQGEEKVKMATIEAVNILKTAELDKAEVRQIVSVLQRHGVKAVVLAGEKTDRDFIDFLLEFWDFDNSPYVKEKLRRAHGIHRAYTLGQKAKILQRWKPFFTGRLLGTITRQDIDEFIKQFDNSSDISARTKNGIIGAGTIALKWAFQKELIDSDPTQGITYFSGKPAERNILTPEQATAVFAIDWQDNAAKLANLLAALTGMRVGEILALRWQDLGENCLYVRHSWNDLEGLKLTKTNEARTVQMPFPQIMDALKNLAERNPHGQGLSGFVFYSDTRPEQPFDGKILIKKLRAALRIIGMSEVNSKKYTFHGWRHFYTAYMHDRLTAKLLQSQTGHKTLAMLEHYSNHATSGDKERIQQAQISAFAGLLPERISTDKAERERNAHGQYTGWSVAA</sequence>
<gene>
    <name evidence="6" type="ORF">NO2_0611</name>
</gene>
<dbReference type="EMBL" id="BGZO01000013">
    <property type="protein sequence ID" value="GBR75992.1"/>
    <property type="molecule type" value="Genomic_DNA"/>
</dbReference>
<organism evidence="6 7">
    <name type="scientific">Candidatus Termititenax persephonae</name>
    <dbReference type="NCBI Taxonomy" id="2218525"/>
    <lineage>
        <taxon>Bacteria</taxon>
        <taxon>Bacillati</taxon>
        <taxon>Candidatus Margulisiibacteriota</taxon>
        <taxon>Candidatus Termititenacia</taxon>
        <taxon>Candidatus Termititenacales</taxon>
        <taxon>Candidatus Termititenacaceae</taxon>
        <taxon>Candidatus Termititenax</taxon>
    </lineage>
</organism>